<sequence>MDDEDLLKDMRGLSIWPSVEDELRDIFNAIVKMYRQWEAVSDSSQHRLSLRSLCLRSMQNTSRIYQQNMPFTGERINFSDIFTRWSYMFVFMPCHIYLVFYSLDHVVRERILAVNPSVRPPSICMIGGGPGSDILGIEIVLMKHGITTPLFRKVHVLDKCSDWAKSWGQLHKNLPERYRKWIPKIQYQQFDYLENKLTREQLSCIQDADIVTMIKSLSPAAAWLKSKRKSYKYMVKEARLTAVISQWHSVYEILKAMKPGALLLYIDNEIGPQRQILMDTVNHFNTDILFNKVLNDDQLSPLNRSIIKSADIVTMVKSLSPPAAWLRNKQKKYQYIYGNDGRLKPLISEWHSVYEILKAMKPGSFLLYIDNATGPQRNILMDAAKYFNFDVTCNQILQDVRMPTSVFSFEARRFIKEMNYNPCTMAGTNEVILLYKES</sequence>
<evidence type="ECO:0000313" key="2">
    <source>
        <dbReference type="Proteomes" id="UP001152320"/>
    </source>
</evidence>
<dbReference type="OrthoDB" id="6428524at2759"/>
<protein>
    <submittedName>
        <fullName evidence="1">Uncharacterized protein</fullName>
    </submittedName>
</protein>
<dbReference type="EMBL" id="JAIZAY010000012">
    <property type="protein sequence ID" value="KAJ8032339.1"/>
    <property type="molecule type" value="Genomic_DNA"/>
</dbReference>
<name>A0A9Q1H3S4_HOLLE</name>
<evidence type="ECO:0000313" key="1">
    <source>
        <dbReference type="EMBL" id="KAJ8032339.1"/>
    </source>
</evidence>
<organism evidence="1 2">
    <name type="scientific">Holothuria leucospilota</name>
    <name type="common">Black long sea cucumber</name>
    <name type="synonym">Mertensiothuria leucospilota</name>
    <dbReference type="NCBI Taxonomy" id="206669"/>
    <lineage>
        <taxon>Eukaryota</taxon>
        <taxon>Metazoa</taxon>
        <taxon>Echinodermata</taxon>
        <taxon>Eleutherozoa</taxon>
        <taxon>Echinozoa</taxon>
        <taxon>Holothuroidea</taxon>
        <taxon>Aspidochirotacea</taxon>
        <taxon>Aspidochirotida</taxon>
        <taxon>Holothuriidae</taxon>
        <taxon>Holothuria</taxon>
    </lineage>
</organism>
<accession>A0A9Q1H3S4</accession>
<dbReference type="Proteomes" id="UP001152320">
    <property type="component" value="Chromosome 12"/>
</dbReference>
<dbReference type="AlphaFoldDB" id="A0A9Q1H3S4"/>
<comment type="caution">
    <text evidence="1">The sequence shown here is derived from an EMBL/GenBank/DDBJ whole genome shotgun (WGS) entry which is preliminary data.</text>
</comment>
<reference evidence="1" key="1">
    <citation type="submission" date="2021-10" db="EMBL/GenBank/DDBJ databases">
        <title>Tropical sea cucumber genome reveals ecological adaptation and Cuvierian tubules defense mechanism.</title>
        <authorList>
            <person name="Chen T."/>
        </authorList>
    </citation>
    <scope>NUCLEOTIDE SEQUENCE</scope>
    <source>
        <strain evidence="1">Nanhai2018</strain>
        <tissue evidence="1">Muscle</tissue>
    </source>
</reference>
<gene>
    <name evidence="1" type="ORF">HOLleu_25845</name>
</gene>
<proteinExistence type="predicted"/>
<keyword evidence="2" id="KW-1185">Reference proteome</keyword>